<dbReference type="RefSeq" id="WP_129149342.1">
    <property type="nucleotide sequence ID" value="NZ_JBHSDO010000006.1"/>
</dbReference>
<sequence>MQTYPHSPSRRAALRTLAAGAAAIAAPTVWTRSYAAQTLVVSDPGGIYTTAYTEAYYQPFTKETGIQIVPVVRRSNPAAEFKAQVSTQNFNWDLSGGVTSDVSDLLIAQKLVDKIDLSGDAMAAIPADCKNDYYLADSGVTFVLAYRTDRYKNAPTSYADLWDTEKFPGRRALRKLARDMIEIALRADGVPGGPEIYKVLSTPAGWDRAFAKLSQIRPQVKVWWDSSPQSTQLLQSGEVDMCPTFNGRAQAAADAGAPVALVWNEGLYSLAGWAIPRGAPKADLARRFIQFCARADRQAAYTSKLVNGPTNPDAYRYIAKELAVKLPTYPDNLARSRRLDDAFWSRNKAMSDQRFNEWLLQG</sequence>
<evidence type="ECO:0000313" key="7">
    <source>
        <dbReference type="Proteomes" id="UP000290849"/>
    </source>
</evidence>
<proteinExistence type="inferred from homology"/>
<dbReference type="SUPFAM" id="SSF53850">
    <property type="entry name" value="Periplasmic binding protein-like II"/>
    <property type="match status" value="1"/>
</dbReference>
<comment type="subcellular location">
    <subcellularLocation>
        <location evidence="1">Periplasm</location>
    </subcellularLocation>
</comment>
<dbReference type="CDD" id="cd13589">
    <property type="entry name" value="PBP2_polyamine_RpCGA009"/>
    <property type="match status" value="1"/>
</dbReference>
<comment type="caution">
    <text evidence="6">The sequence shown here is derived from an EMBL/GenBank/DDBJ whole genome shotgun (WGS) entry which is preliminary data.</text>
</comment>
<dbReference type="GO" id="GO:0030975">
    <property type="term" value="F:thiamine binding"/>
    <property type="evidence" value="ECO:0007669"/>
    <property type="project" value="TreeGrafter"/>
</dbReference>
<evidence type="ECO:0000256" key="2">
    <source>
        <dbReference type="ARBA" id="ARBA00008520"/>
    </source>
</evidence>
<evidence type="ECO:0000256" key="4">
    <source>
        <dbReference type="ARBA" id="ARBA00022729"/>
    </source>
</evidence>
<dbReference type="GO" id="GO:0030288">
    <property type="term" value="C:outer membrane-bounded periplasmic space"/>
    <property type="evidence" value="ECO:0007669"/>
    <property type="project" value="TreeGrafter"/>
</dbReference>
<dbReference type="GO" id="GO:0030976">
    <property type="term" value="F:thiamine pyrophosphate binding"/>
    <property type="evidence" value="ECO:0007669"/>
    <property type="project" value="TreeGrafter"/>
</dbReference>
<protein>
    <submittedName>
        <fullName evidence="6">ABC transporter substrate-binding protein</fullName>
    </submittedName>
</protein>
<keyword evidence="4" id="KW-0732">Signal</keyword>
<accession>A0A4Q1HSZ4</accession>
<keyword evidence="7" id="KW-1185">Reference proteome</keyword>
<name>A0A4Q1HSZ4_9BURK</name>
<dbReference type="Gene3D" id="3.40.190.10">
    <property type="entry name" value="Periplasmic binding protein-like II"/>
    <property type="match status" value="2"/>
</dbReference>
<dbReference type="InterPro" id="IPR006311">
    <property type="entry name" value="TAT_signal"/>
</dbReference>
<dbReference type="EMBL" id="PYAL01000001">
    <property type="protein sequence ID" value="RXN93386.1"/>
    <property type="molecule type" value="Genomic_DNA"/>
</dbReference>
<comment type="similarity">
    <text evidence="2">Belongs to the bacterial solute-binding protein 1 family.</text>
</comment>
<dbReference type="PANTHER" id="PTHR30006">
    <property type="entry name" value="THIAMINE-BINDING PERIPLASMIC PROTEIN-RELATED"/>
    <property type="match status" value="1"/>
</dbReference>
<dbReference type="Pfam" id="PF13416">
    <property type="entry name" value="SBP_bac_8"/>
    <property type="match status" value="1"/>
</dbReference>
<dbReference type="InterPro" id="IPR006059">
    <property type="entry name" value="SBP"/>
</dbReference>
<evidence type="ECO:0000256" key="3">
    <source>
        <dbReference type="ARBA" id="ARBA00022448"/>
    </source>
</evidence>
<evidence type="ECO:0000313" key="6">
    <source>
        <dbReference type="EMBL" id="RXN93386.1"/>
    </source>
</evidence>
<keyword evidence="5" id="KW-0574">Periplasm</keyword>
<evidence type="ECO:0000256" key="5">
    <source>
        <dbReference type="ARBA" id="ARBA00022764"/>
    </source>
</evidence>
<dbReference type="PANTHER" id="PTHR30006:SF3">
    <property type="entry name" value="THIAMINE-BINDING PERIPLASMIC PROTEIN"/>
    <property type="match status" value="1"/>
</dbReference>
<gene>
    <name evidence="6" type="ORF">C7R54_06760</name>
</gene>
<dbReference type="AlphaFoldDB" id="A0A4Q1HSZ4"/>
<dbReference type="PROSITE" id="PS51318">
    <property type="entry name" value="TAT"/>
    <property type="match status" value="1"/>
</dbReference>
<reference evidence="6 7" key="1">
    <citation type="journal article" date="2017" name="Int. J. Syst. Evol. Microbiol.">
        <title>Achromobacter aloeverae sp. nov., isolated from the root of Aloe vera (L.) Burm.f.</title>
        <authorList>
            <person name="Kuncharoen N."/>
            <person name="Muramatsu Y."/>
            <person name="Shibata C."/>
            <person name="Kamakura Y."/>
            <person name="Nakagawa Y."/>
            <person name="Tanasupawat S."/>
        </authorList>
    </citation>
    <scope>NUCLEOTIDE SEQUENCE [LARGE SCALE GENOMIC DNA]</scope>
    <source>
        <strain evidence="6 7">AVA-1</strain>
    </source>
</reference>
<evidence type="ECO:0000256" key="1">
    <source>
        <dbReference type="ARBA" id="ARBA00004418"/>
    </source>
</evidence>
<dbReference type="OrthoDB" id="8874923at2"/>
<organism evidence="6 7">
    <name type="scientific">Achromobacter aloeverae</name>
    <dbReference type="NCBI Taxonomy" id="1750518"/>
    <lineage>
        <taxon>Bacteria</taxon>
        <taxon>Pseudomonadati</taxon>
        <taxon>Pseudomonadota</taxon>
        <taxon>Betaproteobacteria</taxon>
        <taxon>Burkholderiales</taxon>
        <taxon>Alcaligenaceae</taxon>
        <taxon>Achromobacter</taxon>
    </lineage>
</organism>
<dbReference type="GO" id="GO:0015888">
    <property type="term" value="P:thiamine transport"/>
    <property type="evidence" value="ECO:0007669"/>
    <property type="project" value="TreeGrafter"/>
</dbReference>
<keyword evidence="3" id="KW-0813">Transport</keyword>
<dbReference type="Proteomes" id="UP000290849">
    <property type="component" value="Unassembled WGS sequence"/>
</dbReference>